<comment type="caution">
    <text evidence="1">The sequence shown here is derived from an EMBL/GenBank/DDBJ whole genome shotgun (WGS) entry which is preliminary data.</text>
</comment>
<name>A0ACB8UHP7_9APHY</name>
<accession>A0ACB8UHP7</accession>
<evidence type="ECO:0000313" key="2">
    <source>
        <dbReference type="Proteomes" id="UP001055072"/>
    </source>
</evidence>
<dbReference type="EMBL" id="MU274901">
    <property type="protein sequence ID" value="KAI0093897.1"/>
    <property type="molecule type" value="Genomic_DNA"/>
</dbReference>
<reference evidence="1" key="1">
    <citation type="journal article" date="2021" name="Environ. Microbiol.">
        <title>Gene family expansions and transcriptome signatures uncover fungal adaptations to wood decay.</title>
        <authorList>
            <person name="Hage H."/>
            <person name="Miyauchi S."/>
            <person name="Viragh M."/>
            <person name="Drula E."/>
            <person name="Min B."/>
            <person name="Chaduli D."/>
            <person name="Navarro D."/>
            <person name="Favel A."/>
            <person name="Norest M."/>
            <person name="Lesage-Meessen L."/>
            <person name="Balint B."/>
            <person name="Merenyi Z."/>
            <person name="de Eugenio L."/>
            <person name="Morin E."/>
            <person name="Martinez A.T."/>
            <person name="Baldrian P."/>
            <person name="Stursova M."/>
            <person name="Martinez M.J."/>
            <person name="Novotny C."/>
            <person name="Magnuson J.K."/>
            <person name="Spatafora J.W."/>
            <person name="Maurice S."/>
            <person name="Pangilinan J."/>
            <person name="Andreopoulos W."/>
            <person name="LaButti K."/>
            <person name="Hundley H."/>
            <person name="Na H."/>
            <person name="Kuo A."/>
            <person name="Barry K."/>
            <person name="Lipzen A."/>
            <person name="Henrissat B."/>
            <person name="Riley R."/>
            <person name="Ahrendt S."/>
            <person name="Nagy L.G."/>
            <person name="Grigoriev I.V."/>
            <person name="Martin F."/>
            <person name="Rosso M.N."/>
        </authorList>
    </citation>
    <scope>NUCLEOTIDE SEQUENCE</scope>
    <source>
        <strain evidence="1">CBS 384.51</strain>
    </source>
</reference>
<keyword evidence="2" id="KW-1185">Reference proteome</keyword>
<gene>
    <name evidence="1" type="ORF">BDY19DRAFT_919480</name>
</gene>
<dbReference type="Proteomes" id="UP001055072">
    <property type="component" value="Unassembled WGS sequence"/>
</dbReference>
<organism evidence="1 2">
    <name type="scientific">Irpex rosettiformis</name>
    <dbReference type="NCBI Taxonomy" id="378272"/>
    <lineage>
        <taxon>Eukaryota</taxon>
        <taxon>Fungi</taxon>
        <taxon>Dikarya</taxon>
        <taxon>Basidiomycota</taxon>
        <taxon>Agaricomycotina</taxon>
        <taxon>Agaricomycetes</taxon>
        <taxon>Polyporales</taxon>
        <taxon>Irpicaceae</taxon>
        <taxon>Irpex</taxon>
    </lineage>
</organism>
<evidence type="ECO:0000313" key="1">
    <source>
        <dbReference type="EMBL" id="KAI0093897.1"/>
    </source>
</evidence>
<protein>
    <submittedName>
        <fullName evidence="1">Uncharacterized protein</fullName>
    </submittedName>
</protein>
<proteinExistence type="predicted"/>
<sequence>MAQPSSLPSVGTRLVHSGYLGTIRFVGPVDGTQGPWLGVEWDDSKRGKHDGDKDGKKYFHCTVKNAGSFIRPNAAISYGVSFLEALVAKYNDDPNEEAVEKVILGSSNGAIEVEAVRLNKIRANLSRLDTLREVSLDNERVARADTPGEIQRTCPNIRGLDLSKNLIPSWDIVALIVAELPQLKQLALNHNRLAMPQDTRRFSSAFSSIQEIQLNTSLIPWSDLKHLLKHMLSLTVIEYGYNGLSSLLARESDAMAHTNTNDALRVINFDSNELTDWAQLVTALQCYPKLERVILSSNKIKSIDPLGEALAFKKLRHLSLMANALDSWQDVDRLHLWCPALESLTFSGNPVVEDPVLGRHARQFTIAKIPTLKTLDAGVITAKERTDCELFYISYIIKHGPRDNDERCRQHPQWKALCIKYDQPNAPTSSSTAVKQDNLNSRLIDIKAHRCSRPPSTSIPSRAETMLLRVLPTMLLRTFRLKVAKSFGVHKAEQAAMKLWLAMPDGTSAYLDGTQDTQDLSRLGFEDDSEILMYISTQRDA</sequence>